<dbReference type="RefSeq" id="WP_344172741.1">
    <property type="nucleotide sequence ID" value="NZ_BAAANC010000001.1"/>
</dbReference>
<dbReference type="Pfam" id="PF09851">
    <property type="entry name" value="SHOCT"/>
    <property type="match status" value="1"/>
</dbReference>
<comment type="caution">
    <text evidence="3">The sequence shown here is derived from an EMBL/GenBank/DDBJ whole genome shotgun (WGS) entry which is preliminary data.</text>
</comment>
<accession>A0ABN2AMQ5</accession>
<evidence type="ECO:0000313" key="4">
    <source>
        <dbReference type="Proteomes" id="UP001500363"/>
    </source>
</evidence>
<protein>
    <recommendedName>
        <fullName evidence="2">SHOCT domain-containing protein</fullName>
    </recommendedName>
</protein>
<name>A0ABN2AMQ5_9ACTN</name>
<feature type="domain" description="SHOCT" evidence="2">
    <location>
        <begin position="56"/>
        <end position="82"/>
    </location>
</feature>
<evidence type="ECO:0000256" key="1">
    <source>
        <dbReference type="SAM" id="MobiDB-lite"/>
    </source>
</evidence>
<feature type="region of interest" description="Disordered" evidence="1">
    <location>
        <begin position="29"/>
        <end position="51"/>
    </location>
</feature>
<evidence type="ECO:0000313" key="3">
    <source>
        <dbReference type="EMBL" id="GAA1520904.1"/>
    </source>
</evidence>
<dbReference type="EMBL" id="BAAANC010000001">
    <property type="protein sequence ID" value="GAA1520904.1"/>
    <property type="molecule type" value="Genomic_DNA"/>
</dbReference>
<evidence type="ECO:0000259" key="2">
    <source>
        <dbReference type="Pfam" id="PF09851"/>
    </source>
</evidence>
<reference evidence="3 4" key="1">
    <citation type="journal article" date="2019" name="Int. J. Syst. Evol. Microbiol.">
        <title>The Global Catalogue of Microorganisms (GCM) 10K type strain sequencing project: providing services to taxonomists for standard genome sequencing and annotation.</title>
        <authorList>
            <consortium name="The Broad Institute Genomics Platform"/>
            <consortium name="The Broad Institute Genome Sequencing Center for Infectious Disease"/>
            <person name="Wu L."/>
            <person name="Ma J."/>
        </authorList>
    </citation>
    <scope>NUCLEOTIDE SEQUENCE [LARGE SCALE GENOMIC DNA]</scope>
    <source>
        <strain evidence="3 4">JCM 14303</strain>
    </source>
</reference>
<sequence>MRLLRTAARTAVIAGTASRVHNRVAARQQGAWAASTTAPPPPAASAGDERSAALRQLRELGELRDSGVLTEAEFEAEKAKILGTTD</sequence>
<keyword evidence="4" id="KW-1185">Reference proteome</keyword>
<proteinExistence type="predicted"/>
<dbReference type="Proteomes" id="UP001500363">
    <property type="component" value="Unassembled WGS sequence"/>
</dbReference>
<organism evidence="3 4">
    <name type="scientific">Kribbella lupini</name>
    <dbReference type="NCBI Taxonomy" id="291602"/>
    <lineage>
        <taxon>Bacteria</taxon>
        <taxon>Bacillati</taxon>
        <taxon>Actinomycetota</taxon>
        <taxon>Actinomycetes</taxon>
        <taxon>Propionibacteriales</taxon>
        <taxon>Kribbellaceae</taxon>
        <taxon>Kribbella</taxon>
    </lineage>
</organism>
<gene>
    <name evidence="3" type="ORF">GCM10009741_22260</name>
</gene>
<dbReference type="InterPro" id="IPR018649">
    <property type="entry name" value="SHOCT"/>
</dbReference>